<dbReference type="PRINTS" id="PR00111">
    <property type="entry name" value="ABHYDROLASE"/>
</dbReference>
<evidence type="ECO:0000256" key="2">
    <source>
        <dbReference type="ARBA" id="ARBA00022797"/>
    </source>
</evidence>
<feature type="domain" description="Epoxide hydrolase N-terminal" evidence="5">
    <location>
        <begin position="7"/>
        <end position="119"/>
    </location>
</feature>
<dbReference type="InterPro" id="IPR010497">
    <property type="entry name" value="Epoxide_hydro_N"/>
</dbReference>
<keyword evidence="3 6" id="KW-0378">Hydrolase</keyword>
<feature type="active site" description="Proton acceptor" evidence="4">
    <location>
        <position position="363"/>
    </location>
</feature>
<evidence type="ECO:0000256" key="1">
    <source>
        <dbReference type="ARBA" id="ARBA00010088"/>
    </source>
</evidence>
<comment type="caution">
    <text evidence="6">The sequence shown here is derived from an EMBL/GenBank/DDBJ whole genome shotgun (WGS) entry which is preliminary data.</text>
</comment>
<dbReference type="Proteomes" id="UP000633205">
    <property type="component" value="Unassembled WGS sequence"/>
</dbReference>
<keyword evidence="7" id="KW-1185">Reference proteome</keyword>
<feature type="active site" description="Proton donor" evidence="4">
    <location>
        <position position="312"/>
    </location>
</feature>
<evidence type="ECO:0000313" key="7">
    <source>
        <dbReference type="Proteomes" id="UP000633205"/>
    </source>
</evidence>
<evidence type="ECO:0000256" key="4">
    <source>
        <dbReference type="PIRSR" id="PIRSR001112-1"/>
    </source>
</evidence>
<reference evidence="6" key="1">
    <citation type="journal article" date="2014" name="Int. J. Syst. Evol. Microbiol.">
        <title>Complete genome sequence of Corynebacterium casei LMG S-19264T (=DSM 44701T), isolated from a smear-ripened cheese.</title>
        <authorList>
            <consortium name="US DOE Joint Genome Institute (JGI-PGF)"/>
            <person name="Walter F."/>
            <person name="Albersmeier A."/>
            <person name="Kalinowski J."/>
            <person name="Ruckert C."/>
        </authorList>
    </citation>
    <scope>NUCLEOTIDE SEQUENCE</scope>
    <source>
        <strain evidence="6">CGMCC 1.15152</strain>
    </source>
</reference>
<dbReference type="InterPro" id="IPR016292">
    <property type="entry name" value="Epoxide_hydrolase"/>
</dbReference>
<evidence type="ECO:0000259" key="5">
    <source>
        <dbReference type="Pfam" id="PF06441"/>
    </source>
</evidence>
<gene>
    <name evidence="6" type="ORF">GCM10010915_14760</name>
</gene>
<dbReference type="SUPFAM" id="SSF53474">
    <property type="entry name" value="alpha/beta-Hydrolases"/>
    <property type="match status" value="1"/>
</dbReference>
<protein>
    <submittedName>
        <fullName evidence="6">Epoxide hydrolase</fullName>
    </submittedName>
</protein>
<dbReference type="GO" id="GO:0097176">
    <property type="term" value="P:epoxide metabolic process"/>
    <property type="evidence" value="ECO:0007669"/>
    <property type="project" value="TreeGrafter"/>
</dbReference>
<dbReference type="PANTHER" id="PTHR21661">
    <property type="entry name" value="EPOXIDE HYDROLASE 1-RELATED"/>
    <property type="match status" value="1"/>
</dbReference>
<organism evidence="6 7">
    <name type="scientific">Microbacterium faecale</name>
    <dbReference type="NCBI Taxonomy" id="1804630"/>
    <lineage>
        <taxon>Bacteria</taxon>
        <taxon>Bacillati</taxon>
        <taxon>Actinomycetota</taxon>
        <taxon>Actinomycetes</taxon>
        <taxon>Micrococcales</taxon>
        <taxon>Microbacteriaceae</taxon>
        <taxon>Microbacterium</taxon>
    </lineage>
</organism>
<sequence length="386" mass="43243">MTIDDAIRPFELKVDEARVADLRDRLARARLPERETVSVGDASSDADWSQGVPRAYLTELAEYWATQYDWRRLEDEFNAHDPAVTRIDGVDIVFLHVRSSHADAVPLVLTHGWPSSVIEPLEVARAFAEPNDPEAPAFHVVAPALPGFGPSGKPVETGWSVDRTADAWSVLMSRLGYERFVAAGGDWGGRVTAALAVRHPDRVAAIHSFTPYVEVPPEDGDLDEREAANLAETRAFWQRGGGYSLEQSTRPQTLAYALTDSPIGQLAWIVEKFHGWTDNDGRPEDIVARDRILDTVSLYWFTASAGSSARFYWENFPPDNRAPIEVPSAVTVFAREIERLPRAWVERRFRDLRVWSYAPRGGHFPMLEVPGDYVAEVRRAFCAMLS</sequence>
<dbReference type="PIRSF" id="PIRSF001112">
    <property type="entry name" value="Epoxide_hydrolase"/>
    <property type="match status" value="1"/>
</dbReference>
<dbReference type="EMBL" id="BMHO01000001">
    <property type="protein sequence ID" value="GGD35320.1"/>
    <property type="molecule type" value="Genomic_DNA"/>
</dbReference>
<dbReference type="AlphaFoldDB" id="A0A916Y9S6"/>
<dbReference type="InterPro" id="IPR029058">
    <property type="entry name" value="AB_hydrolase_fold"/>
</dbReference>
<reference evidence="6" key="2">
    <citation type="submission" date="2020-09" db="EMBL/GenBank/DDBJ databases">
        <authorList>
            <person name="Sun Q."/>
            <person name="Zhou Y."/>
        </authorList>
    </citation>
    <scope>NUCLEOTIDE SEQUENCE</scope>
    <source>
        <strain evidence="6">CGMCC 1.15152</strain>
    </source>
</reference>
<keyword evidence="2" id="KW-0058">Aromatic hydrocarbons catabolism</keyword>
<evidence type="ECO:0000256" key="3">
    <source>
        <dbReference type="ARBA" id="ARBA00022801"/>
    </source>
</evidence>
<dbReference type="Pfam" id="PF06441">
    <property type="entry name" value="EHN"/>
    <property type="match status" value="1"/>
</dbReference>
<proteinExistence type="inferred from homology"/>
<dbReference type="Gene3D" id="3.40.50.1820">
    <property type="entry name" value="alpha/beta hydrolase"/>
    <property type="match status" value="1"/>
</dbReference>
<feature type="active site" description="Nucleophile" evidence="4">
    <location>
        <position position="186"/>
    </location>
</feature>
<comment type="similarity">
    <text evidence="1">Belongs to the peptidase S33 family.</text>
</comment>
<dbReference type="RefSeq" id="WP_188711634.1">
    <property type="nucleotide sequence ID" value="NZ_BMHO01000001.1"/>
</dbReference>
<dbReference type="PANTHER" id="PTHR21661:SF35">
    <property type="entry name" value="EPOXIDE HYDROLASE"/>
    <property type="match status" value="1"/>
</dbReference>
<accession>A0A916Y9S6</accession>
<dbReference type="PRINTS" id="PR00412">
    <property type="entry name" value="EPOXHYDRLASE"/>
</dbReference>
<name>A0A916Y9S6_9MICO</name>
<dbReference type="InterPro" id="IPR000073">
    <property type="entry name" value="AB_hydrolase_1"/>
</dbReference>
<dbReference type="GO" id="GO:0004301">
    <property type="term" value="F:epoxide hydrolase activity"/>
    <property type="evidence" value="ECO:0007669"/>
    <property type="project" value="TreeGrafter"/>
</dbReference>
<evidence type="ECO:0000313" key="6">
    <source>
        <dbReference type="EMBL" id="GGD35320.1"/>
    </source>
</evidence>
<dbReference type="InterPro" id="IPR000639">
    <property type="entry name" value="Epox_hydrolase-like"/>
</dbReference>